<organism evidence="3 4">
    <name type="scientific">Azoarcus indigens</name>
    <dbReference type="NCBI Taxonomy" id="29545"/>
    <lineage>
        <taxon>Bacteria</taxon>
        <taxon>Pseudomonadati</taxon>
        <taxon>Pseudomonadota</taxon>
        <taxon>Betaproteobacteria</taxon>
        <taxon>Rhodocyclales</taxon>
        <taxon>Zoogloeaceae</taxon>
        <taxon>Azoarcus</taxon>
    </lineage>
</organism>
<dbReference type="Pfam" id="PF03797">
    <property type="entry name" value="Autotransporter"/>
    <property type="match status" value="1"/>
</dbReference>
<name>A0A4R6DZN8_9RHOO</name>
<dbReference type="Proteomes" id="UP000295129">
    <property type="component" value="Unassembled WGS sequence"/>
</dbReference>
<dbReference type="InterPro" id="IPR036709">
    <property type="entry name" value="Autotransporte_beta_dom_sf"/>
</dbReference>
<evidence type="ECO:0000313" key="4">
    <source>
        <dbReference type="Proteomes" id="UP000295129"/>
    </source>
</evidence>
<dbReference type="RefSeq" id="WP_211168264.1">
    <property type="nucleotide sequence ID" value="NZ_SNVV01000008.1"/>
</dbReference>
<protein>
    <submittedName>
        <fullName evidence="3">Outer membrane autotransporter protein</fullName>
    </submittedName>
</protein>
<evidence type="ECO:0000313" key="3">
    <source>
        <dbReference type="EMBL" id="TDN50851.1"/>
    </source>
</evidence>
<evidence type="ECO:0000259" key="2">
    <source>
        <dbReference type="PROSITE" id="PS51208"/>
    </source>
</evidence>
<dbReference type="InterPro" id="IPR005546">
    <property type="entry name" value="Autotransporte_beta"/>
</dbReference>
<keyword evidence="1" id="KW-0732">Signal</keyword>
<dbReference type="SUPFAM" id="SSF103515">
    <property type="entry name" value="Autotransporter"/>
    <property type="match status" value="1"/>
</dbReference>
<dbReference type="EMBL" id="SNVV01000008">
    <property type="protein sequence ID" value="TDN50851.1"/>
    <property type="molecule type" value="Genomic_DNA"/>
</dbReference>
<dbReference type="NCBIfam" id="TIGR01414">
    <property type="entry name" value="autotrans_barl"/>
    <property type="match status" value="1"/>
</dbReference>
<gene>
    <name evidence="3" type="ORF">C7389_10894</name>
</gene>
<dbReference type="InterPro" id="IPR006315">
    <property type="entry name" value="OM_autotransptr_brl_dom"/>
</dbReference>
<keyword evidence="4" id="KW-1185">Reference proteome</keyword>
<reference evidence="3 4" key="1">
    <citation type="submission" date="2019-03" db="EMBL/GenBank/DDBJ databases">
        <title>Genomic Encyclopedia of Type Strains, Phase IV (KMG-IV): sequencing the most valuable type-strain genomes for metagenomic binning, comparative biology and taxonomic classification.</title>
        <authorList>
            <person name="Goeker M."/>
        </authorList>
    </citation>
    <scope>NUCLEOTIDE SEQUENCE [LARGE SCALE GENOMIC DNA]</scope>
    <source>
        <strain evidence="3 4">DSM 12121</strain>
    </source>
</reference>
<dbReference type="Gene3D" id="2.40.128.130">
    <property type="entry name" value="Autotransporter beta-domain"/>
    <property type="match status" value="1"/>
</dbReference>
<sequence>MKRNNLPATTSLLGLSLAVLAHHPAQAAPCGTINTAVFDTSGLACDGPAFVGSGLTSLTIAVSSTISGGAVGLQSTSSILDSLINDGVISGSDRAFLNAGGSIGTLSNAGTLSASAAQSAAIHNVATIGLIHNQISGTIVGQYAGISNSGFIGDATSGTIGTIINAGLITGSGSGTLTSNGIVNGNGGYIGLIENQAGGTITSNSSGIFNYGGSTIGTVTNSGMISGPLYGIGNDATIISVENTGGTIAGDQAGIWNSAQGHIDSIDNDGFIVSSGGIGVSNSGSIGTLSNSGTLSAATAIQNDGAGTIGAVVNSGLIAGNISNTSANALTIVGGIGGTIGTLTGASGGTGSADKGTITSTAADVVFSDGALLLNDNIVATGHTIANTGAQLLLSNQVTMTGAYLQTTGSLQLESSSAGLTVTGAANITGGEIELGGFSANANNLVNQGSVLVVSGGSGSTFTGLSYASDVEGLELAGSVTGNSLSLAGGNNYIGGSLATLSNSGTLNAFNPIYVASTGTLGTLTNSGALIGVGAGVRNLGSIGTISNDGSIVGGTIGVYNYGSASSISELNSSGTIQGLLGIVNDGTIGLLHNEGLVSGSVNAIFSSGQLGTIRNAGVIAGNIVNTSTNALSFTGGTISAPGTLTGYAGGIGTISSTAANVLFLGGGVQLLNSNINVGSHSVVNNGVLMVNEAISITGNYTQSAGGLLIGVSSSSYGNLLVSDNASLTGGFINMRALGGGSVQEGTYTIVSAGSGLSLGNLSYYASGYVVTGSLVTVGGNTQLVLTVGDGGGVPTTDYTRIGQQQGGFATGMGVALDRIAAIASSSGVTPAAAAFQSDVLAPLGALSEGEQQVGVAQLAPNQLTPQLITTAVKPVAMAIGQHQQMIAGAMNGSDRNAVAQMAGMTGQSSGDGLLGQRGAFWGELVGGVAERDNSHRAAGYRASSAGFVIGADWYASPRFMAGLAFSWIRNDLDGRGVSSGSKTQADTYQLTAYSLWQPDWADGRLSIAGQLGIGVNRYDQSRRIDFLGVKAKADYDGEQYLGQVTVGYDFPLNQNLTLTPQFSLMAARLENDGYTEHGAGAANLKVDHLSTDVLTQELGVKLSASFDTAAGRLAPDVKVAWLHEYEDGAIRTNGAMGGVAFTSSSARLSADGVTVGVGATLDKKNGVKLRLEYNGDFRHAYQAHTGVLRASWDF</sequence>
<feature type="domain" description="Autotransporter" evidence="2">
    <location>
        <begin position="914"/>
        <end position="1195"/>
    </location>
</feature>
<proteinExistence type="predicted"/>
<feature type="chain" id="PRO_5020550130" evidence="1">
    <location>
        <begin position="28"/>
        <end position="1195"/>
    </location>
</feature>
<dbReference type="SMART" id="SM00869">
    <property type="entry name" value="Autotransporter"/>
    <property type="match status" value="1"/>
</dbReference>
<feature type="signal peptide" evidence="1">
    <location>
        <begin position="1"/>
        <end position="27"/>
    </location>
</feature>
<accession>A0A4R6DZN8</accession>
<comment type="caution">
    <text evidence="3">The sequence shown here is derived from an EMBL/GenBank/DDBJ whole genome shotgun (WGS) entry which is preliminary data.</text>
</comment>
<dbReference type="AlphaFoldDB" id="A0A4R6DZN8"/>
<dbReference type="PROSITE" id="PS51208">
    <property type="entry name" value="AUTOTRANSPORTER"/>
    <property type="match status" value="1"/>
</dbReference>
<evidence type="ECO:0000256" key="1">
    <source>
        <dbReference type="SAM" id="SignalP"/>
    </source>
</evidence>
<dbReference type="GO" id="GO:0019867">
    <property type="term" value="C:outer membrane"/>
    <property type="evidence" value="ECO:0007669"/>
    <property type="project" value="InterPro"/>
</dbReference>